<dbReference type="PATRIC" id="fig|1215343.11.peg.837"/>
<sequence>MVIKQVVSGGESPTAATVTIKESGLRDDSVQAERSIFKLVLRDGQWVIDSRINQRSCYPGRGHKNFSTAPCR</sequence>
<dbReference type="EMBL" id="CP003789">
    <property type="protein sequence ID" value="AGA64805.1"/>
    <property type="molecule type" value="Genomic_DNA"/>
</dbReference>
<dbReference type="RefSeq" id="WP_015273232.1">
    <property type="nucleotide sequence ID" value="NC_019907.1"/>
</dbReference>
<organism evidence="1 2">
    <name type="scientific">Liberibacter crescens (strain BT-1)</name>
    <dbReference type="NCBI Taxonomy" id="1215343"/>
    <lineage>
        <taxon>Bacteria</taxon>
        <taxon>Pseudomonadati</taxon>
        <taxon>Pseudomonadota</taxon>
        <taxon>Alphaproteobacteria</taxon>
        <taxon>Hyphomicrobiales</taxon>
        <taxon>Rhizobiaceae</taxon>
        <taxon>Liberibacter</taxon>
    </lineage>
</organism>
<gene>
    <name evidence="1" type="ordered locus">B488_08130</name>
</gene>
<reference evidence="1 2" key="1">
    <citation type="journal article" date="2012" name="Stand. Genomic Sci.">
        <title>Complete genome sequence of Liberibacter crescens BT-1.</title>
        <authorList>
            <person name="Leonard M.T."/>
            <person name="Fagen J.R."/>
            <person name="Davis-Richardson A.G."/>
            <person name="Davis M.J."/>
            <person name="Triplett E.W."/>
        </authorList>
    </citation>
    <scope>NUCLEOTIDE SEQUENCE [LARGE SCALE GENOMIC DNA]</scope>
    <source>
        <strain evidence="1 2">BT-1</strain>
    </source>
</reference>
<keyword evidence="2" id="KW-1185">Reference proteome</keyword>
<proteinExistence type="predicted"/>
<dbReference type="AlphaFoldDB" id="L0EVC2"/>
<dbReference type="eggNOG" id="ENOG5033AKK">
    <property type="taxonomic scope" value="Bacteria"/>
</dbReference>
<evidence type="ECO:0000313" key="2">
    <source>
        <dbReference type="Proteomes" id="UP000010799"/>
    </source>
</evidence>
<protein>
    <submittedName>
        <fullName evidence="1">Uncharacterized protein</fullName>
    </submittedName>
</protein>
<name>L0EVC2_LIBCB</name>
<dbReference type="KEGG" id="lcc:B488_08130"/>
<dbReference type="Proteomes" id="UP000010799">
    <property type="component" value="Chromosome"/>
</dbReference>
<accession>L0EVC2</accession>
<evidence type="ECO:0000313" key="1">
    <source>
        <dbReference type="EMBL" id="AGA64805.1"/>
    </source>
</evidence>
<dbReference type="HOGENOM" id="CLU_201806_0_0_5"/>